<evidence type="ECO:0000256" key="1">
    <source>
        <dbReference type="SAM" id="MobiDB-lite"/>
    </source>
</evidence>
<keyword evidence="2" id="KW-0812">Transmembrane</keyword>
<proteinExistence type="predicted"/>
<geneLocation type="plasmid" evidence="3">
    <name>pPRF81a</name>
</geneLocation>
<evidence type="ECO:0000256" key="2">
    <source>
        <dbReference type="SAM" id="Phobius"/>
    </source>
</evidence>
<evidence type="ECO:0008006" key="5">
    <source>
        <dbReference type="Google" id="ProtNLM"/>
    </source>
</evidence>
<organism evidence="3 4">
    <name type="scientific">Rhizobium freirei PRF 81</name>
    <dbReference type="NCBI Taxonomy" id="363754"/>
    <lineage>
        <taxon>Bacteria</taxon>
        <taxon>Pseudomonadati</taxon>
        <taxon>Pseudomonadota</taxon>
        <taxon>Alphaproteobacteria</taxon>
        <taxon>Hyphomicrobiales</taxon>
        <taxon>Rhizobiaceae</taxon>
        <taxon>Rhizobium/Agrobacterium group</taxon>
        <taxon>Rhizobium</taxon>
    </lineage>
</organism>
<comment type="caution">
    <text evidence="3">The sequence shown here is derived from an EMBL/GenBank/DDBJ whole genome shotgun (WGS) entry which is preliminary data.</text>
</comment>
<sequence length="159" mass="17522">MAPASKAGMKVVVHPVTGSGIHARLERSHRQARLSDKQWRKVFEILGAKSDANAPSASPNRRPRPVRTATLMPRFRPRRQYFFWRIERLVFGFAIVAVVAAFQMFEGTGTSQKQRGPAPAAIGSTMTPQFTATDGDTVHVSGETHPGPRTEMTLQLPTT</sequence>
<dbReference type="Proteomes" id="UP000012429">
    <property type="component" value="Unassembled WGS sequence"/>
</dbReference>
<dbReference type="AlphaFoldDB" id="N6UPS6"/>
<gene>
    <name evidence="3" type="ORF">RHSP_82255</name>
</gene>
<accession>N6UPS6</accession>
<name>N6UPS6_9HYPH</name>
<feature type="transmembrane region" description="Helical" evidence="2">
    <location>
        <begin position="82"/>
        <end position="105"/>
    </location>
</feature>
<keyword evidence="2" id="KW-1133">Transmembrane helix</keyword>
<evidence type="ECO:0000313" key="4">
    <source>
        <dbReference type="Proteomes" id="UP000012429"/>
    </source>
</evidence>
<keyword evidence="4" id="KW-1185">Reference proteome</keyword>
<reference evidence="3 4" key="1">
    <citation type="journal article" date="2012" name="BMC Genomics">
        <title>Genomic basis of broad host range and environmental adaptability of Rhizobium tropici CIAT 899 and Rhizobium sp. PRF 81 which are used in inoculants for common bean (Phaseolus vulgaris L.).</title>
        <authorList>
            <person name="Ormeno-Orrillo E."/>
            <person name="Menna P."/>
            <person name="Almeida L.G."/>
            <person name="Ollero F.J."/>
            <person name="Nicolas M.F."/>
            <person name="Pains Rodrigues E."/>
            <person name="Shigueyoshi Nakatani A."/>
            <person name="Silva Batista J.S."/>
            <person name="Oliveira Chueire L.M."/>
            <person name="Souza R.C."/>
            <person name="Ribeiro Vasconcelos A.T."/>
            <person name="Megias M."/>
            <person name="Hungria M."/>
            <person name="Martinez-Romero E."/>
        </authorList>
    </citation>
    <scope>NUCLEOTIDE SEQUENCE [LARGE SCALE GENOMIC DNA]</scope>
    <source>
        <strain evidence="3 4">PRF 81</strain>
        <plasmid evidence="3">pPRF81a</plasmid>
    </source>
</reference>
<keyword evidence="2" id="KW-0472">Membrane</keyword>
<dbReference type="EMBL" id="AQHN01000095">
    <property type="protein sequence ID" value="ENN83765.1"/>
    <property type="molecule type" value="Genomic_DNA"/>
</dbReference>
<feature type="region of interest" description="Disordered" evidence="1">
    <location>
        <begin position="109"/>
        <end position="130"/>
    </location>
</feature>
<keyword evidence="3" id="KW-0614">Plasmid</keyword>
<protein>
    <recommendedName>
        <fullName evidence="5">Transmembrane protein</fullName>
    </recommendedName>
</protein>
<evidence type="ECO:0000313" key="3">
    <source>
        <dbReference type="EMBL" id="ENN83765.1"/>
    </source>
</evidence>